<dbReference type="Proteomes" id="UP000094385">
    <property type="component" value="Unassembled WGS sequence"/>
</dbReference>
<evidence type="ECO:0000256" key="10">
    <source>
        <dbReference type="SAM" id="MobiDB-lite"/>
    </source>
</evidence>
<gene>
    <name evidence="11" type="ORF">LIPSTDRAFT_67415</name>
</gene>
<dbReference type="GO" id="GO:0003729">
    <property type="term" value="F:mRNA binding"/>
    <property type="evidence" value="ECO:0007669"/>
    <property type="project" value="InterPro"/>
</dbReference>
<dbReference type="GO" id="GO:0005730">
    <property type="term" value="C:nucleolus"/>
    <property type="evidence" value="ECO:0007669"/>
    <property type="project" value="UniProtKB-SubCell"/>
</dbReference>
<feature type="region of interest" description="Disordered" evidence="10">
    <location>
        <begin position="1"/>
        <end position="96"/>
    </location>
</feature>
<keyword evidence="6" id="KW-0690">Ribosome biogenesis</keyword>
<keyword evidence="8" id="KW-0175">Coiled coil</keyword>
<evidence type="ECO:0000313" key="11">
    <source>
        <dbReference type="EMBL" id="ODQ76495.1"/>
    </source>
</evidence>
<reference evidence="11 12" key="1">
    <citation type="journal article" date="2016" name="Proc. Natl. Acad. Sci. U.S.A.">
        <title>Comparative genomics of biotechnologically important yeasts.</title>
        <authorList>
            <person name="Riley R."/>
            <person name="Haridas S."/>
            <person name="Wolfe K.H."/>
            <person name="Lopes M.R."/>
            <person name="Hittinger C.T."/>
            <person name="Goeker M."/>
            <person name="Salamov A.A."/>
            <person name="Wisecaver J.H."/>
            <person name="Long T.M."/>
            <person name="Calvey C.H."/>
            <person name="Aerts A.L."/>
            <person name="Barry K.W."/>
            <person name="Choi C."/>
            <person name="Clum A."/>
            <person name="Coughlan A.Y."/>
            <person name="Deshpande S."/>
            <person name="Douglass A.P."/>
            <person name="Hanson S.J."/>
            <person name="Klenk H.-P."/>
            <person name="LaButti K.M."/>
            <person name="Lapidus A."/>
            <person name="Lindquist E.A."/>
            <person name="Lipzen A.M."/>
            <person name="Meier-Kolthoff J.P."/>
            <person name="Ohm R.A."/>
            <person name="Otillar R.P."/>
            <person name="Pangilinan J.L."/>
            <person name="Peng Y."/>
            <person name="Rokas A."/>
            <person name="Rosa C.A."/>
            <person name="Scheuner C."/>
            <person name="Sibirny A.A."/>
            <person name="Slot J.C."/>
            <person name="Stielow J.B."/>
            <person name="Sun H."/>
            <person name="Kurtzman C.P."/>
            <person name="Blackwell M."/>
            <person name="Grigoriev I.V."/>
            <person name="Jeffries T.W."/>
        </authorList>
    </citation>
    <scope>NUCLEOTIDE SEQUENCE [LARGE SCALE GENOMIC DNA]</scope>
    <source>
        <strain evidence="11 12">NRRL Y-11557</strain>
    </source>
</reference>
<dbReference type="AlphaFoldDB" id="A0A1E3QFK9"/>
<dbReference type="STRING" id="675824.A0A1E3QFK9"/>
<accession>A0A1E3QFK9</accession>
<dbReference type="PANTHER" id="PTHR28028">
    <property type="entry name" value="60S RIBOSOMAL SUBUNIT ASSEMBLY/EXPORT PROTEIN LOC1"/>
    <property type="match status" value="1"/>
</dbReference>
<feature type="compositionally biased region" description="Basic residues" evidence="10">
    <location>
        <begin position="53"/>
        <end position="62"/>
    </location>
</feature>
<feature type="compositionally biased region" description="Polar residues" evidence="10">
    <location>
        <begin position="78"/>
        <end position="95"/>
    </location>
</feature>
<evidence type="ECO:0000256" key="5">
    <source>
        <dbReference type="ARBA" id="ARBA00022448"/>
    </source>
</evidence>
<name>A0A1E3QFK9_LIPST</name>
<dbReference type="GO" id="GO:0051028">
    <property type="term" value="P:mRNA transport"/>
    <property type="evidence" value="ECO:0007669"/>
    <property type="project" value="UniProtKB-KW"/>
</dbReference>
<evidence type="ECO:0000256" key="3">
    <source>
        <dbReference type="ARBA" id="ARBA00019670"/>
    </source>
</evidence>
<evidence type="ECO:0000256" key="7">
    <source>
        <dbReference type="ARBA" id="ARBA00022816"/>
    </source>
</evidence>
<protein>
    <recommendedName>
        <fullName evidence="3">60S ribosomal subunit assembly/export protein LOC1</fullName>
    </recommendedName>
    <alternativeName>
        <fullName evidence="4">60S ribosomal subunit assembly/export protein loc1</fullName>
    </alternativeName>
</protein>
<keyword evidence="5" id="KW-0813">Transport</keyword>
<feature type="compositionally biased region" description="Basic residues" evidence="10">
    <location>
        <begin position="215"/>
        <end position="226"/>
    </location>
</feature>
<dbReference type="PANTHER" id="PTHR28028:SF1">
    <property type="entry name" value="60S RIBOSOMAL SUBUNIT ASSEMBLY_EXPORT PROTEIN LOC1"/>
    <property type="match status" value="1"/>
</dbReference>
<proteinExistence type="inferred from homology"/>
<evidence type="ECO:0000256" key="2">
    <source>
        <dbReference type="ARBA" id="ARBA00008132"/>
    </source>
</evidence>
<dbReference type="OrthoDB" id="1743802at2759"/>
<evidence type="ECO:0000256" key="4">
    <source>
        <dbReference type="ARBA" id="ARBA00020853"/>
    </source>
</evidence>
<evidence type="ECO:0000256" key="1">
    <source>
        <dbReference type="ARBA" id="ARBA00004604"/>
    </source>
</evidence>
<organism evidence="11 12">
    <name type="scientific">Lipomyces starkeyi NRRL Y-11557</name>
    <dbReference type="NCBI Taxonomy" id="675824"/>
    <lineage>
        <taxon>Eukaryota</taxon>
        <taxon>Fungi</taxon>
        <taxon>Dikarya</taxon>
        <taxon>Ascomycota</taxon>
        <taxon>Saccharomycotina</taxon>
        <taxon>Lipomycetes</taxon>
        <taxon>Lipomycetales</taxon>
        <taxon>Lipomycetaceae</taxon>
        <taxon>Lipomyces</taxon>
    </lineage>
</organism>
<dbReference type="EMBL" id="KV454289">
    <property type="protein sequence ID" value="ODQ76495.1"/>
    <property type="molecule type" value="Genomic_DNA"/>
</dbReference>
<comment type="similarity">
    <text evidence="2">Belongs to the LOC1 family.</text>
</comment>
<keyword evidence="7" id="KW-0509">mRNA transport</keyword>
<dbReference type="GO" id="GO:0008298">
    <property type="term" value="P:intracellular mRNA localization"/>
    <property type="evidence" value="ECO:0007669"/>
    <property type="project" value="TreeGrafter"/>
</dbReference>
<dbReference type="GO" id="GO:0030687">
    <property type="term" value="C:preribosome, large subunit precursor"/>
    <property type="evidence" value="ECO:0007669"/>
    <property type="project" value="TreeGrafter"/>
</dbReference>
<evidence type="ECO:0000313" key="12">
    <source>
        <dbReference type="Proteomes" id="UP000094385"/>
    </source>
</evidence>
<sequence>MAPRKHKKPTRPHPRGQKPMVKAGPASNQTAANALSAHVRPRPTSGKSDGLTRKVRKSHIKTHGPLGNVRVDKRAQTQKKAASTKNVASNRTTAKPSVEELNLNTATKPAGIVHRRGKKGKVFADDKDTLTKVLSVVTARMDEIHATKIERAQQLEAIRDAKRKEIEKREQQKVDRLELKKKEIKHSKRKRQNDALTKAGNEEAADDDDGEVPRKSGKKRKVRFSV</sequence>
<evidence type="ECO:0000256" key="8">
    <source>
        <dbReference type="ARBA" id="ARBA00023054"/>
    </source>
</evidence>
<dbReference type="InterPro" id="IPR037650">
    <property type="entry name" value="Loc1"/>
</dbReference>
<evidence type="ECO:0000256" key="6">
    <source>
        <dbReference type="ARBA" id="ARBA00022517"/>
    </source>
</evidence>
<keyword evidence="12" id="KW-1185">Reference proteome</keyword>
<dbReference type="GO" id="GO:0042273">
    <property type="term" value="P:ribosomal large subunit biogenesis"/>
    <property type="evidence" value="ECO:0007669"/>
    <property type="project" value="InterPro"/>
</dbReference>
<evidence type="ECO:0000256" key="9">
    <source>
        <dbReference type="ARBA" id="ARBA00023242"/>
    </source>
</evidence>
<feature type="compositionally biased region" description="Basic residues" evidence="10">
    <location>
        <begin position="1"/>
        <end position="16"/>
    </location>
</feature>
<feature type="compositionally biased region" description="Basic residues" evidence="10">
    <location>
        <begin position="182"/>
        <end position="191"/>
    </location>
</feature>
<keyword evidence="9" id="KW-0539">Nucleus</keyword>
<comment type="subcellular location">
    <subcellularLocation>
        <location evidence="1">Nucleus</location>
        <location evidence="1">Nucleolus</location>
    </subcellularLocation>
</comment>
<feature type="region of interest" description="Disordered" evidence="10">
    <location>
        <begin position="177"/>
        <end position="226"/>
    </location>
</feature>